<dbReference type="PROSITE" id="PS51085">
    <property type="entry name" value="2FE2S_FER_2"/>
    <property type="match status" value="1"/>
</dbReference>
<evidence type="ECO:0000256" key="7">
    <source>
        <dbReference type="ARBA" id="ARBA00023014"/>
    </source>
</evidence>
<comment type="similarity">
    <text evidence="1">Belongs to the 2Fe2S plant-type ferredoxin family.</text>
</comment>
<comment type="cofactor">
    <cofactor evidence="8">
        <name>[2Fe-2S] cluster</name>
        <dbReference type="ChEBI" id="CHEBI:190135"/>
    </cofactor>
</comment>
<dbReference type="SUPFAM" id="SSF54292">
    <property type="entry name" value="2Fe-2S ferredoxin-like"/>
    <property type="match status" value="1"/>
</dbReference>
<keyword evidence="6" id="KW-0408">Iron</keyword>
<evidence type="ECO:0000256" key="2">
    <source>
        <dbReference type="ARBA" id="ARBA00022448"/>
    </source>
</evidence>
<dbReference type="EMBL" id="JAVDWU010000001">
    <property type="protein sequence ID" value="MDR7148086.1"/>
    <property type="molecule type" value="Genomic_DNA"/>
</dbReference>
<dbReference type="CDD" id="cd00207">
    <property type="entry name" value="fer2"/>
    <property type="match status" value="1"/>
</dbReference>
<proteinExistence type="inferred from homology"/>
<name>A0ABU1WFP3_9BURK</name>
<dbReference type="Proteomes" id="UP001265700">
    <property type="component" value="Unassembled WGS sequence"/>
</dbReference>
<gene>
    <name evidence="10" type="ORF">J2W49_000014</name>
</gene>
<reference evidence="10 11" key="1">
    <citation type="submission" date="2023-07" db="EMBL/GenBank/DDBJ databases">
        <title>Sorghum-associated microbial communities from plants grown in Nebraska, USA.</title>
        <authorList>
            <person name="Schachtman D."/>
        </authorList>
    </citation>
    <scope>NUCLEOTIDE SEQUENCE [LARGE SCALE GENOMIC DNA]</scope>
    <source>
        <strain evidence="10 11">4249</strain>
    </source>
</reference>
<evidence type="ECO:0000256" key="8">
    <source>
        <dbReference type="ARBA" id="ARBA00034078"/>
    </source>
</evidence>
<dbReference type="Pfam" id="PF00111">
    <property type="entry name" value="Fer2"/>
    <property type="match status" value="1"/>
</dbReference>
<dbReference type="RefSeq" id="WP_310310265.1">
    <property type="nucleotide sequence ID" value="NZ_JAVDWU010000001.1"/>
</dbReference>
<keyword evidence="3" id="KW-0001">2Fe-2S</keyword>
<evidence type="ECO:0000313" key="11">
    <source>
        <dbReference type="Proteomes" id="UP001265700"/>
    </source>
</evidence>
<keyword evidence="5" id="KW-0249">Electron transport</keyword>
<sequence length="112" mass="11997">MSAHPTTTIEASRLVELVPSGQTVHCEPGQTLWQALQLAGVAWPVSCRNGSCRTCMGQLVQGRVRYAIEWPGLLPEEKAEGWVLPCAAYPESDLVLREPAAASGVRPAEDAA</sequence>
<keyword evidence="11" id="KW-1185">Reference proteome</keyword>
<evidence type="ECO:0000256" key="6">
    <source>
        <dbReference type="ARBA" id="ARBA00023004"/>
    </source>
</evidence>
<dbReference type="InterPro" id="IPR001041">
    <property type="entry name" value="2Fe-2S_ferredoxin-type"/>
</dbReference>
<keyword evidence="4" id="KW-0479">Metal-binding</keyword>
<feature type="domain" description="2Fe-2S ferredoxin-type" evidence="9">
    <location>
        <begin position="13"/>
        <end position="102"/>
    </location>
</feature>
<keyword evidence="7" id="KW-0411">Iron-sulfur</keyword>
<keyword evidence="2" id="KW-0813">Transport</keyword>
<evidence type="ECO:0000256" key="3">
    <source>
        <dbReference type="ARBA" id="ARBA00022714"/>
    </source>
</evidence>
<dbReference type="PANTHER" id="PTHR43112">
    <property type="entry name" value="FERREDOXIN"/>
    <property type="match status" value="1"/>
</dbReference>
<evidence type="ECO:0000259" key="9">
    <source>
        <dbReference type="PROSITE" id="PS51085"/>
    </source>
</evidence>
<evidence type="ECO:0000313" key="10">
    <source>
        <dbReference type="EMBL" id="MDR7148086.1"/>
    </source>
</evidence>
<organism evidence="10 11">
    <name type="scientific">Hydrogenophaga palleronii</name>
    <dbReference type="NCBI Taxonomy" id="65655"/>
    <lineage>
        <taxon>Bacteria</taxon>
        <taxon>Pseudomonadati</taxon>
        <taxon>Pseudomonadota</taxon>
        <taxon>Betaproteobacteria</taxon>
        <taxon>Burkholderiales</taxon>
        <taxon>Comamonadaceae</taxon>
        <taxon>Hydrogenophaga</taxon>
    </lineage>
</organism>
<dbReference type="Gene3D" id="3.10.20.30">
    <property type="match status" value="1"/>
</dbReference>
<dbReference type="InterPro" id="IPR012675">
    <property type="entry name" value="Beta-grasp_dom_sf"/>
</dbReference>
<evidence type="ECO:0000256" key="4">
    <source>
        <dbReference type="ARBA" id="ARBA00022723"/>
    </source>
</evidence>
<dbReference type="PANTHER" id="PTHR43112:SF3">
    <property type="entry name" value="FERREDOXIN-2, CHLOROPLASTIC"/>
    <property type="match status" value="1"/>
</dbReference>
<evidence type="ECO:0000256" key="5">
    <source>
        <dbReference type="ARBA" id="ARBA00022982"/>
    </source>
</evidence>
<dbReference type="InterPro" id="IPR036010">
    <property type="entry name" value="2Fe-2S_ferredoxin-like_sf"/>
</dbReference>
<accession>A0ABU1WFP3</accession>
<evidence type="ECO:0000256" key="1">
    <source>
        <dbReference type="ARBA" id="ARBA00007874"/>
    </source>
</evidence>
<protein>
    <submittedName>
        <fullName evidence="10">Ferredoxin</fullName>
    </submittedName>
</protein>
<comment type="caution">
    <text evidence="10">The sequence shown here is derived from an EMBL/GenBank/DDBJ whole genome shotgun (WGS) entry which is preliminary data.</text>
</comment>